<evidence type="ECO:0000313" key="1">
    <source>
        <dbReference type="EMBL" id="NPT55118.1"/>
    </source>
</evidence>
<sequence>MVLQLAASRQFLVGAAHMSFPGLGHIRADGGKYERIPVNYESDPGQH</sequence>
<organism evidence="1 2">
    <name type="scientific">Paraburkholderia elongata</name>
    <dbReference type="NCBI Taxonomy" id="2675747"/>
    <lineage>
        <taxon>Bacteria</taxon>
        <taxon>Pseudomonadati</taxon>
        <taxon>Pseudomonadota</taxon>
        <taxon>Betaproteobacteria</taxon>
        <taxon>Burkholderiales</taxon>
        <taxon>Burkholderiaceae</taxon>
        <taxon>Paraburkholderia</taxon>
    </lineage>
</organism>
<protein>
    <submittedName>
        <fullName evidence="1">Uncharacterized protein</fullName>
    </submittedName>
</protein>
<gene>
    <name evidence="1" type="ORF">GNZ13_11040</name>
</gene>
<dbReference type="InterPro" id="IPR036866">
    <property type="entry name" value="RibonucZ/Hydroxyglut_hydro"/>
</dbReference>
<keyword evidence="2" id="KW-1185">Reference proteome</keyword>
<dbReference type="Gene3D" id="3.60.15.10">
    <property type="entry name" value="Ribonuclease Z/Hydroxyacylglutathione hydrolase-like"/>
    <property type="match status" value="1"/>
</dbReference>
<dbReference type="AlphaFoldDB" id="A0A972NMP9"/>
<reference evidence="1 2" key="1">
    <citation type="submission" date="2019-11" db="EMBL/GenBank/DDBJ databases">
        <title>Metabolism of dissolved organic matter in forest soils.</title>
        <authorList>
            <person name="Cyle K.T."/>
            <person name="Wilhelm R.C."/>
            <person name="Martinez C.E."/>
        </authorList>
    </citation>
    <scope>NUCLEOTIDE SEQUENCE [LARGE SCALE GENOMIC DNA]</scope>
    <source>
        <strain evidence="1 2">5N</strain>
    </source>
</reference>
<dbReference type="EMBL" id="WOEZ01000050">
    <property type="protein sequence ID" value="NPT55118.1"/>
    <property type="molecule type" value="Genomic_DNA"/>
</dbReference>
<evidence type="ECO:0000313" key="2">
    <source>
        <dbReference type="Proteomes" id="UP000655523"/>
    </source>
</evidence>
<dbReference type="Proteomes" id="UP000655523">
    <property type="component" value="Unassembled WGS sequence"/>
</dbReference>
<name>A0A972NMP9_9BURK</name>
<proteinExistence type="predicted"/>
<dbReference type="RefSeq" id="WP_172163486.1">
    <property type="nucleotide sequence ID" value="NZ_WOEZ01000050.1"/>
</dbReference>
<accession>A0A972NMP9</accession>
<comment type="caution">
    <text evidence="1">The sequence shown here is derived from an EMBL/GenBank/DDBJ whole genome shotgun (WGS) entry which is preliminary data.</text>
</comment>